<evidence type="ECO:0000313" key="3">
    <source>
        <dbReference type="WBParaSite" id="MBELARI_LOCUS1856"/>
    </source>
</evidence>
<proteinExistence type="predicted"/>
<reference evidence="3" key="1">
    <citation type="submission" date="2024-02" db="UniProtKB">
        <authorList>
            <consortium name="WormBaseParasite"/>
        </authorList>
    </citation>
    <scope>IDENTIFICATION</scope>
</reference>
<protein>
    <submittedName>
        <fullName evidence="3">Uncharacterized protein</fullName>
    </submittedName>
</protein>
<dbReference type="WBParaSite" id="MBELARI_LOCUS1856">
    <property type="protein sequence ID" value="MBELARI_LOCUS1856"/>
    <property type="gene ID" value="MBELARI_LOCUS1856"/>
</dbReference>
<dbReference type="AlphaFoldDB" id="A0AAF3J641"/>
<feature type="compositionally biased region" description="Polar residues" evidence="1">
    <location>
        <begin position="71"/>
        <end position="82"/>
    </location>
</feature>
<dbReference type="Proteomes" id="UP000887575">
    <property type="component" value="Unassembled WGS sequence"/>
</dbReference>
<accession>A0AAF3J641</accession>
<evidence type="ECO:0000313" key="2">
    <source>
        <dbReference type="Proteomes" id="UP000887575"/>
    </source>
</evidence>
<evidence type="ECO:0000256" key="1">
    <source>
        <dbReference type="SAM" id="MobiDB-lite"/>
    </source>
</evidence>
<sequence length="124" mass="13726">MGRSLPEIRKRLFRSFWQAACNSERQDRWFLAGSDSVVPTTSAKKSWIQPAASSSAKKLSSGSIKKDSVRKTSAGTPSSSKNPADLKKIQSLTVIELSRSLMGRKQGQLLTTRRKLWRDDGSGK</sequence>
<organism evidence="2 3">
    <name type="scientific">Mesorhabditis belari</name>
    <dbReference type="NCBI Taxonomy" id="2138241"/>
    <lineage>
        <taxon>Eukaryota</taxon>
        <taxon>Metazoa</taxon>
        <taxon>Ecdysozoa</taxon>
        <taxon>Nematoda</taxon>
        <taxon>Chromadorea</taxon>
        <taxon>Rhabditida</taxon>
        <taxon>Rhabditina</taxon>
        <taxon>Rhabditomorpha</taxon>
        <taxon>Rhabditoidea</taxon>
        <taxon>Rhabditidae</taxon>
        <taxon>Mesorhabditinae</taxon>
        <taxon>Mesorhabditis</taxon>
    </lineage>
</organism>
<name>A0AAF3J641_9BILA</name>
<feature type="compositionally biased region" description="Low complexity" evidence="1">
    <location>
        <begin position="51"/>
        <end position="63"/>
    </location>
</feature>
<keyword evidence="2" id="KW-1185">Reference proteome</keyword>
<feature type="region of interest" description="Disordered" evidence="1">
    <location>
        <begin position="40"/>
        <end position="85"/>
    </location>
</feature>